<protein>
    <submittedName>
        <fullName evidence="4">Putative phage-type endonuclease</fullName>
    </submittedName>
</protein>
<name>A0A1M7Y8H9_9FIRM</name>
<gene>
    <name evidence="4" type="ORF">SAMN02745217_02107</name>
</gene>
<dbReference type="GO" id="GO:0004519">
    <property type="term" value="F:endonuclease activity"/>
    <property type="evidence" value="ECO:0007669"/>
    <property type="project" value="UniProtKB-KW"/>
</dbReference>
<dbReference type="Gene3D" id="3.90.320.10">
    <property type="match status" value="1"/>
</dbReference>
<evidence type="ECO:0000259" key="3">
    <source>
        <dbReference type="Pfam" id="PF09588"/>
    </source>
</evidence>
<proteinExistence type="predicted"/>
<dbReference type="InterPro" id="IPR051703">
    <property type="entry name" value="NF-kappa-B_Signaling_Reg"/>
</dbReference>
<dbReference type="AlphaFoldDB" id="A0A1M7Y8H9"/>
<dbReference type="InterPro" id="IPR019080">
    <property type="entry name" value="YqaJ_viral_recombinase"/>
</dbReference>
<dbReference type="RefSeq" id="WP_073588787.1">
    <property type="nucleotide sequence ID" value="NZ_FRFD01000005.1"/>
</dbReference>
<evidence type="ECO:0000256" key="1">
    <source>
        <dbReference type="ARBA" id="ARBA00022801"/>
    </source>
</evidence>
<dbReference type="PANTHER" id="PTHR46609:SF6">
    <property type="entry name" value="EXONUCLEASE, PHAGE-TYPE_RECB, C-TERMINAL DOMAIN-CONTAINING PROTEIN-RELATED"/>
    <property type="match status" value="1"/>
</dbReference>
<dbReference type="InterPro" id="IPR011604">
    <property type="entry name" value="PDDEXK-like_dom_sf"/>
</dbReference>
<feature type="domain" description="YqaJ viral recombinase" evidence="3">
    <location>
        <begin position="14"/>
        <end position="147"/>
    </location>
</feature>
<keyword evidence="1" id="KW-0378">Hydrolase</keyword>
<dbReference type="PANTHER" id="PTHR46609">
    <property type="entry name" value="EXONUCLEASE, PHAGE-TYPE/RECB, C-TERMINAL DOMAIN-CONTAINING PROTEIN"/>
    <property type="match status" value="1"/>
</dbReference>
<dbReference type="OrthoDB" id="46225at2"/>
<dbReference type="SUPFAM" id="SSF52980">
    <property type="entry name" value="Restriction endonuclease-like"/>
    <property type="match status" value="1"/>
</dbReference>
<dbReference type="InterPro" id="IPR011335">
    <property type="entry name" value="Restrct_endonuc-II-like"/>
</dbReference>
<accession>A0A1M7Y8H9</accession>
<feature type="coiled-coil region" evidence="2">
    <location>
        <begin position="224"/>
        <end position="258"/>
    </location>
</feature>
<dbReference type="NCBIfam" id="TIGR03033">
    <property type="entry name" value="phage_rel_nuc"/>
    <property type="match status" value="1"/>
</dbReference>
<dbReference type="InterPro" id="IPR017482">
    <property type="entry name" value="Lambda-type_endonuclease"/>
</dbReference>
<keyword evidence="2" id="KW-0175">Coiled coil</keyword>
<dbReference type="STRING" id="1121345.SAMN02745217_02107"/>
<dbReference type="Proteomes" id="UP000184612">
    <property type="component" value="Unassembled WGS sequence"/>
</dbReference>
<dbReference type="GO" id="GO:0016787">
    <property type="term" value="F:hydrolase activity"/>
    <property type="evidence" value="ECO:0007669"/>
    <property type="project" value="UniProtKB-KW"/>
</dbReference>
<sequence length="309" mass="35671">MKKLISTIGLSHEEWLKYRKMGIGGSDAGAICGLNPYSSAIHVYQDKMSEEIEDRDNEAMRQGRDLEEYVASRFMEETGLKVRRANAIFYNEEHPFMFANVDRLVVGENIGLECKTANLFNADKWKGGDVPPHYLLQCYHYMAVTGAKAWYIAVLILGKEFKYAKVERDEEIINNLIKLEMDFWNNHVCKGIMPEPDGSKPADELINQYFGTARSDTALLLQGFDEALQRREELNGIIERLEQEKRRIEQEIKLFMADAETAANTSYRITWKNTATAKLDVERLKQERPDIYEKYCKVTNSRRFLVKAA</sequence>
<dbReference type="EMBL" id="FRFD01000005">
    <property type="protein sequence ID" value="SHO48942.1"/>
    <property type="molecule type" value="Genomic_DNA"/>
</dbReference>
<reference evidence="4 5" key="1">
    <citation type="submission" date="2016-12" db="EMBL/GenBank/DDBJ databases">
        <authorList>
            <person name="Song W.-J."/>
            <person name="Kurnit D.M."/>
        </authorList>
    </citation>
    <scope>NUCLEOTIDE SEQUENCE [LARGE SCALE GENOMIC DNA]</scope>
    <source>
        <strain evidence="4 5">DSM 12503</strain>
    </source>
</reference>
<keyword evidence="4" id="KW-0255">Endonuclease</keyword>
<organism evidence="4 5">
    <name type="scientific">Anaerocolumna xylanovorans DSM 12503</name>
    <dbReference type="NCBI Taxonomy" id="1121345"/>
    <lineage>
        <taxon>Bacteria</taxon>
        <taxon>Bacillati</taxon>
        <taxon>Bacillota</taxon>
        <taxon>Clostridia</taxon>
        <taxon>Lachnospirales</taxon>
        <taxon>Lachnospiraceae</taxon>
        <taxon>Anaerocolumna</taxon>
    </lineage>
</organism>
<keyword evidence="5" id="KW-1185">Reference proteome</keyword>
<evidence type="ECO:0000313" key="5">
    <source>
        <dbReference type="Proteomes" id="UP000184612"/>
    </source>
</evidence>
<evidence type="ECO:0000256" key="2">
    <source>
        <dbReference type="SAM" id="Coils"/>
    </source>
</evidence>
<dbReference type="Pfam" id="PF09588">
    <property type="entry name" value="YqaJ"/>
    <property type="match status" value="1"/>
</dbReference>
<evidence type="ECO:0000313" key="4">
    <source>
        <dbReference type="EMBL" id="SHO48942.1"/>
    </source>
</evidence>
<keyword evidence="4" id="KW-0540">Nuclease</keyword>